<sequence>MIIKTTSAIPEITAGDDTLLRVILHPDNEPLPIGYSLAHARLKPGKVSYPHILKSTEVYYILEGEGMMHIDDETSMVYPGQSVFIPANSRQFIENRGEGDLVFLCIVNPAWRSEDEEVFAPAGCDLRGKWPNN</sequence>
<dbReference type="InterPro" id="IPR013096">
    <property type="entry name" value="Cupin_2"/>
</dbReference>
<dbReference type="PANTHER" id="PTHR36114:SF1">
    <property type="entry name" value="16.7 KDA PROTEIN IN WHIE LOCUS"/>
    <property type="match status" value="1"/>
</dbReference>
<dbReference type="Pfam" id="PF07883">
    <property type="entry name" value="Cupin_2"/>
    <property type="match status" value="1"/>
</dbReference>
<name>A0A644W1G1_9ZZZZ</name>
<feature type="domain" description="Cupin type-1" evidence="1">
    <location>
        <begin position="21"/>
        <end position="120"/>
    </location>
</feature>
<evidence type="ECO:0000313" key="2">
    <source>
        <dbReference type="EMBL" id="MPL96323.1"/>
    </source>
</evidence>
<dbReference type="InterPro" id="IPR014710">
    <property type="entry name" value="RmlC-like_jellyroll"/>
</dbReference>
<gene>
    <name evidence="2" type="ORF">SDC9_42501</name>
</gene>
<comment type="caution">
    <text evidence="2">The sequence shown here is derived from an EMBL/GenBank/DDBJ whole genome shotgun (WGS) entry which is preliminary data.</text>
</comment>
<dbReference type="InterPro" id="IPR011051">
    <property type="entry name" value="RmlC_Cupin_sf"/>
</dbReference>
<dbReference type="EMBL" id="VSSQ01000505">
    <property type="protein sequence ID" value="MPL96323.1"/>
    <property type="molecule type" value="Genomic_DNA"/>
</dbReference>
<dbReference type="CDD" id="cd02214">
    <property type="entry name" value="cupin_MJ1618"/>
    <property type="match status" value="1"/>
</dbReference>
<accession>A0A644W1G1</accession>
<dbReference type="PANTHER" id="PTHR36114">
    <property type="entry name" value="16.7 KDA PROTEIN IN WHIE LOCUS"/>
    <property type="match status" value="1"/>
</dbReference>
<proteinExistence type="predicted"/>
<organism evidence="2">
    <name type="scientific">bioreactor metagenome</name>
    <dbReference type="NCBI Taxonomy" id="1076179"/>
    <lineage>
        <taxon>unclassified sequences</taxon>
        <taxon>metagenomes</taxon>
        <taxon>ecological metagenomes</taxon>
    </lineage>
</organism>
<dbReference type="SMART" id="SM00835">
    <property type="entry name" value="Cupin_1"/>
    <property type="match status" value="1"/>
</dbReference>
<dbReference type="Gene3D" id="2.60.120.10">
    <property type="entry name" value="Jelly Rolls"/>
    <property type="match status" value="1"/>
</dbReference>
<evidence type="ECO:0000259" key="1">
    <source>
        <dbReference type="SMART" id="SM00835"/>
    </source>
</evidence>
<dbReference type="InterPro" id="IPR006045">
    <property type="entry name" value="Cupin_1"/>
</dbReference>
<dbReference type="SUPFAM" id="SSF51182">
    <property type="entry name" value="RmlC-like cupins"/>
    <property type="match status" value="1"/>
</dbReference>
<dbReference type="AlphaFoldDB" id="A0A644W1G1"/>
<reference evidence="2" key="1">
    <citation type="submission" date="2019-08" db="EMBL/GenBank/DDBJ databases">
        <authorList>
            <person name="Kucharzyk K."/>
            <person name="Murdoch R.W."/>
            <person name="Higgins S."/>
            <person name="Loffler F."/>
        </authorList>
    </citation>
    <scope>NUCLEOTIDE SEQUENCE</scope>
</reference>
<dbReference type="InterPro" id="IPR052044">
    <property type="entry name" value="PKS_Associated_Protein"/>
</dbReference>
<protein>
    <recommendedName>
        <fullName evidence="1">Cupin type-1 domain-containing protein</fullName>
    </recommendedName>
</protein>